<feature type="region of interest" description="Disordered" evidence="1">
    <location>
        <begin position="30"/>
        <end position="68"/>
    </location>
</feature>
<reference evidence="2 3" key="1">
    <citation type="journal article" date="2019" name="Nat. Ecol. Evol.">
        <title>Megaphylogeny resolves global patterns of mushroom evolution.</title>
        <authorList>
            <person name="Varga T."/>
            <person name="Krizsan K."/>
            <person name="Foldi C."/>
            <person name="Dima B."/>
            <person name="Sanchez-Garcia M."/>
            <person name="Sanchez-Ramirez S."/>
            <person name="Szollosi G.J."/>
            <person name="Szarkandi J.G."/>
            <person name="Papp V."/>
            <person name="Albert L."/>
            <person name="Andreopoulos W."/>
            <person name="Angelini C."/>
            <person name="Antonin V."/>
            <person name="Barry K.W."/>
            <person name="Bougher N.L."/>
            <person name="Buchanan P."/>
            <person name="Buyck B."/>
            <person name="Bense V."/>
            <person name="Catcheside P."/>
            <person name="Chovatia M."/>
            <person name="Cooper J."/>
            <person name="Damon W."/>
            <person name="Desjardin D."/>
            <person name="Finy P."/>
            <person name="Geml J."/>
            <person name="Haridas S."/>
            <person name="Hughes K."/>
            <person name="Justo A."/>
            <person name="Karasinski D."/>
            <person name="Kautmanova I."/>
            <person name="Kiss B."/>
            <person name="Kocsube S."/>
            <person name="Kotiranta H."/>
            <person name="LaButti K.M."/>
            <person name="Lechner B.E."/>
            <person name="Liimatainen K."/>
            <person name="Lipzen A."/>
            <person name="Lukacs Z."/>
            <person name="Mihaltcheva S."/>
            <person name="Morgado L.N."/>
            <person name="Niskanen T."/>
            <person name="Noordeloos M.E."/>
            <person name="Ohm R.A."/>
            <person name="Ortiz-Santana B."/>
            <person name="Ovrebo C."/>
            <person name="Racz N."/>
            <person name="Riley R."/>
            <person name="Savchenko A."/>
            <person name="Shiryaev A."/>
            <person name="Soop K."/>
            <person name="Spirin V."/>
            <person name="Szebenyi C."/>
            <person name="Tomsovsky M."/>
            <person name="Tulloss R.E."/>
            <person name="Uehling J."/>
            <person name="Grigoriev I.V."/>
            <person name="Vagvolgyi C."/>
            <person name="Papp T."/>
            <person name="Martin F.M."/>
            <person name="Miettinen O."/>
            <person name="Hibbett D.S."/>
            <person name="Nagy L.G."/>
        </authorList>
    </citation>
    <scope>NUCLEOTIDE SEQUENCE [LARGE SCALE GENOMIC DNA]</scope>
    <source>
        <strain evidence="2 3">FP101781</strain>
    </source>
</reference>
<dbReference type="Proteomes" id="UP000298030">
    <property type="component" value="Unassembled WGS sequence"/>
</dbReference>
<feature type="compositionally biased region" description="Basic and acidic residues" evidence="1">
    <location>
        <begin position="50"/>
        <end position="66"/>
    </location>
</feature>
<dbReference type="EMBL" id="QPFP01000690">
    <property type="protein sequence ID" value="TEB03950.1"/>
    <property type="molecule type" value="Genomic_DNA"/>
</dbReference>
<evidence type="ECO:0000256" key="1">
    <source>
        <dbReference type="SAM" id="MobiDB-lite"/>
    </source>
</evidence>
<keyword evidence="3" id="KW-1185">Reference proteome</keyword>
<dbReference type="AlphaFoldDB" id="A0A4Y7R5R6"/>
<evidence type="ECO:0000313" key="3">
    <source>
        <dbReference type="Proteomes" id="UP000298030"/>
    </source>
</evidence>
<organism evidence="2 3">
    <name type="scientific">Coprinellus micaceus</name>
    <name type="common">Glistening ink-cap mushroom</name>
    <name type="synonym">Coprinus micaceus</name>
    <dbReference type="NCBI Taxonomy" id="71717"/>
    <lineage>
        <taxon>Eukaryota</taxon>
        <taxon>Fungi</taxon>
        <taxon>Dikarya</taxon>
        <taxon>Basidiomycota</taxon>
        <taxon>Agaricomycotina</taxon>
        <taxon>Agaricomycetes</taxon>
        <taxon>Agaricomycetidae</taxon>
        <taxon>Agaricales</taxon>
        <taxon>Agaricineae</taxon>
        <taxon>Psathyrellaceae</taxon>
        <taxon>Coprinellus</taxon>
    </lineage>
</organism>
<comment type="caution">
    <text evidence="2">The sequence shown here is derived from an EMBL/GenBank/DDBJ whole genome shotgun (WGS) entry which is preliminary data.</text>
</comment>
<sequence length="209" mass="22993">MDFLAFTSSRAGIQTVHFLGEHPHIVALAGLRRTRRIHRNPGRSTPRPKQASDNRRTPHYNPEYRSDSSTQGLEAALSGRPCVFFAGQSWLCSACGRLCFGTLHRREPGVRLVHMSRVRPPVLGRLLKARDAREFRKAVQAQGLPVGENIALWGGLVNIDGAWVTSGVAAWLLGAGPRLHPNLSRSPHGVLAWPGKLAFALARLECCTR</sequence>
<name>A0A4Y7R5R6_COPMI</name>
<protein>
    <submittedName>
        <fullName evidence="2">Uncharacterized protein</fullName>
    </submittedName>
</protein>
<accession>A0A4Y7R5R6</accession>
<gene>
    <name evidence="2" type="ORF">FA13DRAFT_1331041</name>
</gene>
<evidence type="ECO:0000313" key="2">
    <source>
        <dbReference type="EMBL" id="TEB03950.1"/>
    </source>
</evidence>
<feature type="compositionally biased region" description="Basic residues" evidence="1">
    <location>
        <begin position="32"/>
        <end position="41"/>
    </location>
</feature>
<proteinExistence type="predicted"/>